<reference evidence="1" key="1">
    <citation type="journal article" date="2019" name="bioRxiv">
        <title>The Genome of the Zebra Mussel, Dreissena polymorpha: A Resource for Invasive Species Research.</title>
        <authorList>
            <person name="McCartney M.A."/>
            <person name="Auch B."/>
            <person name="Kono T."/>
            <person name="Mallez S."/>
            <person name="Zhang Y."/>
            <person name="Obille A."/>
            <person name="Becker A."/>
            <person name="Abrahante J.E."/>
            <person name="Garbe J."/>
            <person name="Badalamenti J.P."/>
            <person name="Herman A."/>
            <person name="Mangelson H."/>
            <person name="Liachko I."/>
            <person name="Sullivan S."/>
            <person name="Sone E.D."/>
            <person name="Koren S."/>
            <person name="Silverstein K.A.T."/>
            <person name="Beckman K.B."/>
            <person name="Gohl D.M."/>
        </authorList>
    </citation>
    <scope>NUCLEOTIDE SEQUENCE</scope>
    <source>
        <strain evidence="1">Duluth1</strain>
        <tissue evidence="1">Whole animal</tissue>
    </source>
</reference>
<accession>A0A9D4R9D4</accession>
<evidence type="ECO:0000313" key="1">
    <source>
        <dbReference type="EMBL" id="KAH3858527.1"/>
    </source>
</evidence>
<dbReference type="Gene3D" id="3.30.70.1820">
    <property type="entry name" value="L1 transposable element, RRM domain"/>
    <property type="match status" value="1"/>
</dbReference>
<protein>
    <submittedName>
        <fullName evidence="1">Uncharacterized protein</fullName>
    </submittedName>
</protein>
<reference evidence="1" key="2">
    <citation type="submission" date="2020-11" db="EMBL/GenBank/DDBJ databases">
        <authorList>
            <person name="McCartney M.A."/>
            <person name="Auch B."/>
            <person name="Kono T."/>
            <person name="Mallez S."/>
            <person name="Becker A."/>
            <person name="Gohl D.M."/>
            <person name="Silverstein K.A.T."/>
            <person name="Koren S."/>
            <person name="Bechman K.B."/>
            <person name="Herman A."/>
            <person name="Abrahante J.E."/>
            <person name="Garbe J."/>
        </authorList>
    </citation>
    <scope>NUCLEOTIDE SEQUENCE</scope>
    <source>
        <strain evidence="1">Duluth1</strain>
        <tissue evidence="1">Whole animal</tissue>
    </source>
</reference>
<evidence type="ECO:0000313" key="2">
    <source>
        <dbReference type="Proteomes" id="UP000828390"/>
    </source>
</evidence>
<proteinExistence type="predicted"/>
<comment type="caution">
    <text evidence="1">The sequence shown here is derived from an EMBL/GenBank/DDBJ whole genome shotgun (WGS) entry which is preliminary data.</text>
</comment>
<gene>
    <name evidence="1" type="ORF">DPMN_101153</name>
</gene>
<dbReference type="EMBL" id="JAIWYP010000003">
    <property type="protein sequence ID" value="KAH3858527.1"/>
    <property type="molecule type" value="Genomic_DNA"/>
</dbReference>
<sequence length="136" mass="15856">MGNTSANRENDCVKKLWMFCKDHLKISDPKRTIHIDRAHRIGKYQRNKTRPIVAKVMNTNSILCIKNALKSVDLRRSQYKVTEQYPAEVLERPKALVDHITAARRDGKIAVLHPRQTLYRWSTVCSTKHDVTIKNY</sequence>
<keyword evidence="2" id="KW-1185">Reference proteome</keyword>
<organism evidence="1 2">
    <name type="scientific">Dreissena polymorpha</name>
    <name type="common">Zebra mussel</name>
    <name type="synonym">Mytilus polymorpha</name>
    <dbReference type="NCBI Taxonomy" id="45954"/>
    <lineage>
        <taxon>Eukaryota</taxon>
        <taxon>Metazoa</taxon>
        <taxon>Spiralia</taxon>
        <taxon>Lophotrochozoa</taxon>
        <taxon>Mollusca</taxon>
        <taxon>Bivalvia</taxon>
        <taxon>Autobranchia</taxon>
        <taxon>Heteroconchia</taxon>
        <taxon>Euheterodonta</taxon>
        <taxon>Imparidentia</taxon>
        <taxon>Neoheterodontei</taxon>
        <taxon>Myida</taxon>
        <taxon>Dreissenoidea</taxon>
        <taxon>Dreissenidae</taxon>
        <taxon>Dreissena</taxon>
    </lineage>
</organism>
<name>A0A9D4R9D4_DREPO</name>
<dbReference type="Proteomes" id="UP000828390">
    <property type="component" value="Unassembled WGS sequence"/>
</dbReference>
<dbReference type="AlphaFoldDB" id="A0A9D4R9D4"/>